<dbReference type="EMBL" id="AMCI01006104">
    <property type="protein sequence ID" value="EJW94920.1"/>
    <property type="molecule type" value="Genomic_DNA"/>
</dbReference>
<proteinExistence type="predicted"/>
<reference evidence="1" key="1">
    <citation type="journal article" date="2012" name="PLoS ONE">
        <title>Gene sets for utilization of primary and secondary nutrition supplies in the distal gut of endangered iberian lynx.</title>
        <authorList>
            <person name="Alcaide M."/>
            <person name="Messina E."/>
            <person name="Richter M."/>
            <person name="Bargiela R."/>
            <person name="Peplies J."/>
            <person name="Huws S.A."/>
            <person name="Newbold C.J."/>
            <person name="Golyshin P.N."/>
            <person name="Simon M.A."/>
            <person name="Lopez G."/>
            <person name="Yakimov M.M."/>
            <person name="Ferrer M."/>
        </authorList>
    </citation>
    <scope>NUCLEOTIDE SEQUENCE</scope>
</reference>
<comment type="caution">
    <text evidence="1">The sequence shown here is derived from an EMBL/GenBank/DDBJ whole genome shotgun (WGS) entry which is preliminary data.</text>
</comment>
<sequence length="56" mass="6173">MKTYIQPQISTLKLNAESMLASSDRLLIDESIKVGQALSNGKDAWGSESWSAEDEE</sequence>
<name>J9C525_9ZZZZ</name>
<organism evidence="1">
    <name type="scientific">gut metagenome</name>
    <dbReference type="NCBI Taxonomy" id="749906"/>
    <lineage>
        <taxon>unclassified sequences</taxon>
        <taxon>metagenomes</taxon>
        <taxon>organismal metagenomes</taxon>
    </lineage>
</organism>
<protein>
    <submittedName>
        <fullName evidence="1">Uncharacterized protein</fullName>
    </submittedName>
</protein>
<dbReference type="AlphaFoldDB" id="J9C525"/>
<evidence type="ECO:0000313" key="1">
    <source>
        <dbReference type="EMBL" id="EJW94920.1"/>
    </source>
</evidence>
<gene>
    <name evidence="1" type="ORF">EVA_16971</name>
</gene>
<accession>J9C525</accession>